<dbReference type="Pfam" id="PF00005">
    <property type="entry name" value="ABC_tran"/>
    <property type="match status" value="1"/>
</dbReference>
<evidence type="ECO:0000313" key="5">
    <source>
        <dbReference type="EMBL" id="KAF3852743.1"/>
    </source>
</evidence>
<keyword evidence="3" id="KW-0812">Transmembrane</keyword>
<evidence type="ECO:0000256" key="3">
    <source>
        <dbReference type="SAM" id="Phobius"/>
    </source>
</evidence>
<accession>A0A7J5YU87</accession>
<dbReference type="FunFam" id="3.40.50.300:FF:003492">
    <property type="entry name" value="AGAP012735-PA"/>
    <property type="match status" value="1"/>
</dbReference>
<evidence type="ECO:0000313" key="6">
    <source>
        <dbReference type="Proteomes" id="UP000518266"/>
    </source>
</evidence>
<dbReference type="PANTHER" id="PTHR24223:SF330">
    <property type="entry name" value="ATP-BINDING CASSETTE SUB-FAMILY C MEMBER 10"/>
    <property type="match status" value="1"/>
</dbReference>
<dbReference type="InterPro" id="IPR003439">
    <property type="entry name" value="ABC_transporter-like_ATP-bd"/>
</dbReference>
<feature type="transmembrane region" description="Helical" evidence="3">
    <location>
        <begin position="147"/>
        <end position="174"/>
    </location>
</feature>
<keyword evidence="3" id="KW-1133">Transmembrane helix</keyword>
<dbReference type="SUPFAM" id="SSF52540">
    <property type="entry name" value="P-loop containing nucleoside triphosphate hydrolases"/>
    <property type="match status" value="1"/>
</dbReference>
<dbReference type="InterPro" id="IPR027417">
    <property type="entry name" value="P-loop_NTPase"/>
</dbReference>
<proteinExistence type="predicted"/>
<dbReference type="GO" id="GO:0016887">
    <property type="term" value="F:ATP hydrolysis activity"/>
    <property type="evidence" value="ECO:0007669"/>
    <property type="project" value="InterPro"/>
</dbReference>
<keyword evidence="3" id="KW-0472">Membrane</keyword>
<dbReference type="AlphaFoldDB" id="A0A7J5YU87"/>
<evidence type="ECO:0000256" key="1">
    <source>
        <dbReference type="ARBA" id="ARBA00022741"/>
    </source>
</evidence>
<dbReference type="InterPro" id="IPR050173">
    <property type="entry name" value="ABC_transporter_C-like"/>
</dbReference>
<dbReference type="GO" id="GO:0042626">
    <property type="term" value="F:ATPase-coupled transmembrane transporter activity"/>
    <property type="evidence" value="ECO:0007669"/>
    <property type="project" value="TreeGrafter"/>
</dbReference>
<sequence length="215" mass="23737">MLLFARGLDAEVGERGRSFSVGQRQLLCLCRALLTQAKVLCIDEATASVDQKTDKLLQQTIREKFRDKTVLTIAHRINTIMDCDRVLVMHAGKVVEFDTPAALCQSDDSIFQRMVAPSWSQVLLLFFSSVLITSVAAFLQLRPDHNSVLITSVAAFFSSVLITSVAASFSSVLITMTDGETFKVEQVFLLQMKVQCSRLQLLRSLSAGRANSVDS</sequence>
<feature type="transmembrane region" description="Helical" evidence="3">
    <location>
        <begin position="122"/>
        <end position="141"/>
    </location>
</feature>
<keyword evidence="6" id="KW-1185">Reference proteome</keyword>
<keyword evidence="2" id="KW-0067">ATP-binding</keyword>
<protein>
    <recommendedName>
        <fullName evidence="4">ABC transporter domain-containing protein</fullName>
    </recommendedName>
</protein>
<dbReference type="PANTHER" id="PTHR24223">
    <property type="entry name" value="ATP-BINDING CASSETTE SUB-FAMILY C"/>
    <property type="match status" value="1"/>
</dbReference>
<comment type="caution">
    <text evidence="5">The sequence shown here is derived from an EMBL/GenBank/DDBJ whole genome shotgun (WGS) entry which is preliminary data.</text>
</comment>
<dbReference type="OrthoDB" id="6500128at2759"/>
<dbReference type="GO" id="GO:0005524">
    <property type="term" value="F:ATP binding"/>
    <property type="evidence" value="ECO:0007669"/>
    <property type="project" value="UniProtKB-KW"/>
</dbReference>
<keyword evidence="1" id="KW-0547">Nucleotide-binding</keyword>
<dbReference type="Proteomes" id="UP000518266">
    <property type="component" value="Unassembled WGS sequence"/>
</dbReference>
<evidence type="ECO:0000256" key="2">
    <source>
        <dbReference type="ARBA" id="ARBA00022840"/>
    </source>
</evidence>
<evidence type="ECO:0000259" key="4">
    <source>
        <dbReference type="Pfam" id="PF00005"/>
    </source>
</evidence>
<dbReference type="EMBL" id="JAAKFY010000009">
    <property type="protein sequence ID" value="KAF3852743.1"/>
    <property type="molecule type" value="Genomic_DNA"/>
</dbReference>
<name>A0A7J5YU87_DISMA</name>
<reference evidence="5 6" key="1">
    <citation type="submission" date="2020-03" db="EMBL/GenBank/DDBJ databases">
        <title>Dissostichus mawsoni Genome sequencing and assembly.</title>
        <authorList>
            <person name="Park H."/>
        </authorList>
    </citation>
    <scope>NUCLEOTIDE SEQUENCE [LARGE SCALE GENOMIC DNA]</scope>
    <source>
        <strain evidence="5">DM0001</strain>
        <tissue evidence="5">Muscle</tissue>
    </source>
</reference>
<feature type="domain" description="ABC transporter" evidence="4">
    <location>
        <begin position="9"/>
        <end position="47"/>
    </location>
</feature>
<organism evidence="5 6">
    <name type="scientific">Dissostichus mawsoni</name>
    <name type="common">Antarctic cod</name>
    <dbReference type="NCBI Taxonomy" id="36200"/>
    <lineage>
        <taxon>Eukaryota</taxon>
        <taxon>Metazoa</taxon>
        <taxon>Chordata</taxon>
        <taxon>Craniata</taxon>
        <taxon>Vertebrata</taxon>
        <taxon>Euteleostomi</taxon>
        <taxon>Actinopterygii</taxon>
        <taxon>Neopterygii</taxon>
        <taxon>Teleostei</taxon>
        <taxon>Neoteleostei</taxon>
        <taxon>Acanthomorphata</taxon>
        <taxon>Eupercaria</taxon>
        <taxon>Perciformes</taxon>
        <taxon>Notothenioidei</taxon>
        <taxon>Nototheniidae</taxon>
        <taxon>Dissostichus</taxon>
    </lineage>
</organism>
<gene>
    <name evidence="5" type="ORF">F7725_006098</name>
</gene>
<dbReference type="GO" id="GO:0016020">
    <property type="term" value="C:membrane"/>
    <property type="evidence" value="ECO:0007669"/>
    <property type="project" value="TreeGrafter"/>
</dbReference>
<dbReference type="Gene3D" id="3.40.50.300">
    <property type="entry name" value="P-loop containing nucleotide triphosphate hydrolases"/>
    <property type="match status" value="1"/>
</dbReference>